<comment type="subcellular location">
    <subcellularLocation>
        <location evidence="1">Cell envelope</location>
    </subcellularLocation>
</comment>
<dbReference type="OrthoDB" id="9806939at2"/>
<dbReference type="PANTHER" id="PTHR32347:SF23">
    <property type="entry name" value="BLL5650 PROTEIN"/>
    <property type="match status" value="1"/>
</dbReference>
<feature type="domain" description="CusB-like beta-barrel" evidence="4">
    <location>
        <begin position="399"/>
        <end position="471"/>
    </location>
</feature>
<keyword evidence="2" id="KW-0175">Coiled coil</keyword>
<reference evidence="5 6" key="1">
    <citation type="submission" date="2019-02" db="EMBL/GenBank/DDBJ databases">
        <title>Deep-cultivation of Planctomycetes and their phenomic and genomic characterization uncovers novel biology.</title>
        <authorList>
            <person name="Wiegand S."/>
            <person name="Jogler M."/>
            <person name="Boedeker C."/>
            <person name="Pinto D."/>
            <person name="Vollmers J."/>
            <person name="Rivas-Marin E."/>
            <person name="Kohn T."/>
            <person name="Peeters S.H."/>
            <person name="Heuer A."/>
            <person name="Rast P."/>
            <person name="Oberbeckmann S."/>
            <person name="Bunk B."/>
            <person name="Jeske O."/>
            <person name="Meyerdierks A."/>
            <person name="Storesund J.E."/>
            <person name="Kallscheuer N."/>
            <person name="Luecker S."/>
            <person name="Lage O.M."/>
            <person name="Pohl T."/>
            <person name="Merkel B.J."/>
            <person name="Hornburger P."/>
            <person name="Mueller R.-W."/>
            <person name="Bruemmer F."/>
            <person name="Labrenz M."/>
            <person name="Spormann A.M."/>
            <person name="Op Den Camp H."/>
            <person name="Overmann J."/>
            <person name="Amann R."/>
            <person name="Jetten M.S.M."/>
            <person name="Mascher T."/>
            <person name="Medema M.H."/>
            <person name="Devos D.P."/>
            <person name="Kaster A.-K."/>
            <person name="Ovreas L."/>
            <person name="Rohde M."/>
            <person name="Galperin M.Y."/>
            <person name="Jogler C."/>
        </authorList>
    </citation>
    <scope>NUCLEOTIDE SEQUENCE [LARGE SCALE GENOMIC DNA]</scope>
    <source>
        <strain evidence="5 6">Poly41</strain>
    </source>
</reference>
<sequence>MNPTSNPTTFTTGSANPGGAREVHASHLRGSSDGMLLQMRSRLAQASGQVQNAGWLIELLQSLAACDRFSTACHELTSELQSHLKLVRVAVGWKGDANCQHVASISGVANQDAHSDDVQLVQACLDEAIHRESLGCWPSLRGQTGDTDSMLSHKQIAGRDREVVSVSLTTKTGKRVGSLMLVAARGQLSRQPQTIDFLAATASPLADVMAAIQRAEGTRLTRMVRWYRGCSLAKRSVAAAIIVAAIASAWIPVDYRIACPAVIEPIERRFCVAPHDGLLQSAKVEPGDVVSVGETMALMDGREVRWELAGLVAEHRRSAKQHDSYLASHQTNETLQAELEMQRLQSQIDLLSYRESNLTLAAPIAGIVLDGNMDRRDNFPVKQGQVLYEIAPLGQLRIELSVLGEDVSHVAEGMHVEILFAGFGREAFDVTIEKIRPQSEVREDQNVFIAECLLANDDGRLRPGMKGHAKVYGQQHTLGWIVLHRAWEQACMWMPW</sequence>
<evidence type="ECO:0000256" key="3">
    <source>
        <dbReference type="SAM" id="MobiDB-lite"/>
    </source>
</evidence>
<dbReference type="Pfam" id="PF25954">
    <property type="entry name" value="Beta-barrel_RND_2"/>
    <property type="match status" value="1"/>
</dbReference>
<protein>
    <recommendedName>
        <fullName evidence="4">CusB-like beta-barrel domain-containing protein</fullName>
    </recommendedName>
</protein>
<evidence type="ECO:0000259" key="4">
    <source>
        <dbReference type="Pfam" id="PF25954"/>
    </source>
</evidence>
<dbReference type="SUPFAM" id="SSF111369">
    <property type="entry name" value="HlyD-like secretion proteins"/>
    <property type="match status" value="1"/>
</dbReference>
<dbReference type="GO" id="GO:0030313">
    <property type="term" value="C:cell envelope"/>
    <property type="evidence" value="ECO:0007669"/>
    <property type="project" value="UniProtKB-SubCell"/>
</dbReference>
<dbReference type="AlphaFoldDB" id="A0A5C6D9Q6"/>
<gene>
    <name evidence="5" type="ORF">Poly41_58540</name>
</gene>
<evidence type="ECO:0000313" key="6">
    <source>
        <dbReference type="Proteomes" id="UP000319143"/>
    </source>
</evidence>
<accession>A0A5C6D9Q6</accession>
<evidence type="ECO:0000256" key="1">
    <source>
        <dbReference type="ARBA" id="ARBA00004196"/>
    </source>
</evidence>
<evidence type="ECO:0000313" key="5">
    <source>
        <dbReference type="EMBL" id="TWU31966.1"/>
    </source>
</evidence>
<keyword evidence="6" id="KW-1185">Reference proteome</keyword>
<dbReference type="Proteomes" id="UP000319143">
    <property type="component" value="Unassembled WGS sequence"/>
</dbReference>
<feature type="compositionally biased region" description="Polar residues" evidence="3">
    <location>
        <begin position="1"/>
        <end position="15"/>
    </location>
</feature>
<dbReference type="PANTHER" id="PTHR32347">
    <property type="entry name" value="EFFLUX SYSTEM COMPONENT YKNX-RELATED"/>
    <property type="match status" value="1"/>
</dbReference>
<feature type="region of interest" description="Disordered" evidence="3">
    <location>
        <begin position="1"/>
        <end position="21"/>
    </location>
</feature>
<proteinExistence type="predicted"/>
<comment type="caution">
    <text evidence="5">The sequence shown here is derived from an EMBL/GenBank/DDBJ whole genome shotgun (WGS) entry which is preliminary data.</text>
</comment>
<dbReference type="RefSeq" id="WP_146530611.1">
    <property type="nucleotide sequence ID" value="NZ_SJPV01000014.1"/>
</dbReference>
<evidence type="ECO:0000256" key="2">
    <source>
        <dbReference type="ARBA" id="ARBA00023054"/>
    </source>
</evidence>
<dbReference type="Gene3D" id="2.40.30.170">
    <property type="match status" value="1"/>
</dbReference>
<dbReference type="InterPro" id="IPR050465">
    <property type="entry name" value="UPF0194_transport"/>
</dbReference>
<dbReference type="EMBL" id="SJPV01000014">
    <property type="protein sequence ID" value="TWU31966.1"/>
    <property type="molecule type" value="Genomic_DNA"/>
</dbReference>
<name>A0A5C6D9Q6_9BACT</name>
<dbReference type="InterPro" id="IPR058792">
    <property type="entry name" value="Beta-barrel_RND_2"/>
</dbReference>
<organism evidence="5 6">
    <name type="scientific">Novipirellula artificiosorum</name>
    <dbReference type="NCBI Taxonomy" id="2528016"/>
    <lineage>
        <taxon>Bacteria</taxon>
        <taxon>Pseudomonadati</taxon>
        <taxon>Planctomycetota</taxon>
        <taxon>Planctomycetia</taxon>
        <taxon>Pirellulales</taxon>
        <taxon>Pirellulaceae</taxon>
        <taxon>Novipirellula</taxon>
    </lineage>
</organism>